<proteinExistence type="predicted"/>
<geneLocation type="plasmid" evidence="2">
    <name>plasmindB</name>
</geneLocation>
<dbReference type="Gene3D" id="3.30.70.1770">
    <property type="match status" value="1"/>
</dbReference>
<organism evidence="2">
    <name type="scientific">Pantoea sp. BJ2</name>
    <dbReference type="NCBI Taxonomy" id="3141322"/>
    <lineage>
        <taxon>Bacteria</taxon>
        <taxon>Pseudomonadati</taxon>
        <taxon>Pseudomonadota</taxon>
        <taxon>Gammaproteobacteria</taxon>
        <taxon>Enterobacterales</taxon>
        <taxon>Erwiniaceae</taxon>
        <taxon>Pantoea</taxon>
    </lineage>
</organism>
<dbReference type="RefSeq" id="WP_350262563.1">
    <property type="nucleotide sequence ID" value="NZ_CP158294.1"/>
</dbReference>
<keyword evidence="2" id="KW-0614">Plasmid</keyword>
<keyword evidence="1" id="KW-0472">Membrane</keyword>
<sequence length="396" mass="44967">MSITENAEIEGTCGALVIRLLNTQLRDCQYEVGAEGLHFVVAPAKELEQDESLLLSDTSILVPDEKLHARFHLRKNECGTLMLITDTGEREIPLQTIASHSQVFFAAKASSEDIWSDEVQSFSVPTTVPAEKRNAHPLREKKNLLCIAGVFLLLCVAGLLWWLQGIEAREQSSLGNIISGKQAQYDIVRGTNNRLYVVAQNFSDYVWADRALQRSKPDYKVSILLKNAETKRIAEKLKSEWPLLKFHRVNLDNIDSPEIILSLERNSSVGDALIENVRTELLNVMPYAKKVNFKKISDIVVSDLAEDGLKKKSITYVKSVNNDSVMFRIKGTLQDNELNELKGEVLQFNEQWQGMYVFYYVELENDWLKGKSFQYGSDGYVKITSGHWYFPSPINR</sequence>
<gene>
    <name evidence="2" type="ORF">AAF463_24685</name>
</gene>
<evidence type="ECO:0000256" key="1">
    <source>
        <dbReference type="SAM" id="Phobius"/>
    </source>
</evidence>
<accession>A0AAU7U4G9</accession>
<dbReference type="InterPro" id="IPR019029">
    <property type="entry name" value="T3SS_PrgH/EprH-like"/>
</dbReference>
<dbReference type="InterPro" id="IPR013387">
    <property type="entry name" value="T3SS_PrgH/EprH"/>
</dbReference>
<keyword evidence="1" id="KW-1133">Transmembrane helix</keyword>
<feature type="transmembrane region" description="Helical" evidence="1">
    <location>
        <begin position="143"/>
        <end position="163"/>
    </location>
</feature>
<reference evidence="2" key="1">
    <citation type="submission" date="2024-06" db="EMBL/GenBank/DDBJ databases">
        <title>Multiomics insights into the TNT degradation mechanism by Pantoea sp. BJ2 isolated from an ammunition destruction site.</title>
        <authorList>
            <person name="Luo J."/>
        </authorList>
    </citation>
    <scope>NUCLEOTIDE SEQUENCE</scope>
    <source>
        <strain evidence="2">BJ2</strain>
        <plasmid evidence="2">plasmindB</plasmid>
    </source>
</reference>
<dbReference type="Gene3D" id="3.30.70.1780">
    <property type="match status" value="1"/>
</dbReference>
<evidence type="ECO:0000313" key="2">
    <source>
        <dbReference type="EMBL" id="XBV47522.1"/>
    </source>
</evidence>
<dbReference type="AlphaFoldDB" id="A0AAU7U4G9"/>
<dbReference type="EMBL" id="CP158294">
    <property type="protein sequence ID" value="XBV47522.1"/>
    <property type="molecule type" value="Genomic_DNA"/>
</dbReference>
<dbReference type="NCBIfam" id="TIGR02554">
    <property type="entry name" value="PrgH"/>
    <property type="match status" value="1"/>
</dbReference>
<keyword evidence="1" id="KW-0812">Transmembrane</keyword>
<dbReference type="Gene3D" id="3.30.300.170">
    <property type="match status" value="1"/>
</dbReference>
<dbReference type="GO" id="GO:0016020">
    <property type="term" value="C:membrane"/>
    <property type="evidence" value="ECO:0007669"/>
    <property type="project" value="InterPro"/>
</dbReference>
<dbReference type="Pfam" id="PF09480">
    <property type="entry name" value="PrgH"/>
    <property type="match status" value="1"/>
</dbReference>
<protein>
    <submittedName>
        <fullName evidence="2">PrgH/EprH family type III secretion apparatus protein</fullName>
    </submittedName>
</protein>
<dbReference type="Gene3D" id="2.60.200.20">
    <property type="match status" value="1"/>
</dbReference>
<name>A0AAU7U4G9_9GAMM</name>